<keyword evidence="4 6" id="KW-0998">Cell outer membrane</keyword>
<keyword evidence="3 6" id="KW-0564">Palmitate</keyword>
<reference evidence="7 16" key="1">
    <citation type="journal article" date="2016" name="J. Clin. Microbiol.">
        <title>Detection and Whole-Genome Sequencing of Carbapenemase-Producing Aeromonas hydrophila Isolates from Routine Perirectal Surveillance Culture.</title>
        <authorList>
            <person name="Hughes H.Y."/>
            <person name="Conlan S.P."/>
            <person name="Lau A.F."/>
            <person name="Dekker J.P."/>
            <person name="Michelin A.V."/>
            <person name="Youn J.H."/>
            <person name="Henderson D.K."/>
            <person name="Frank K.M."/>
            <person name="Segre J.A."/>
            <person name="Palmore T.N."/>
        </authorList>
    </citation>
    <scope>NUCLEOTIDE SEQUENCE [LARGE SCALE GENOMIC DNA]</scope>
    <source>
        <strain evidence="7 16">AVNIH1</strain>
    </source>
</reference>
<reference evidence="13 20" key="8">
    <citation type="submission" date="2019-04" db="EMBL/GenBank/DDBJ databases">
        <title>Comparative genomics of Aeromonas veronii strains pathogenic to fish.</title>
        <authorList>
            <person name="Cascarano M.C."/>
            <person name="Smyrli M."/>
            <person name="Katharios P."/>
        </authorList>
    </citation>
    <scope>NUCLEOTIDE SEQUENCE [LARGE SCALE GENOMIC DNA]</scope>
    <source>
        <strain evidence="13 20">XU1</strain>
    </source>
</reference>
<dbReference type="EMBL" id="JANLFC010000072">
    <property type="protein sequence ID" value="MCR4450621.1"/>
    <property type="molecule type" value="Genomic_DNA"/>
</dbReference>
<dbReference type="EMBL" id="PZKL01000032">
    <property type="protein sequence ID" value="PTH80505.1"/>
    <property type="molecule type" value="Genomic_DNA"/>
</dbReference>
<dbReference type="InterPro" id="IPR007485">
    <property type="entry name" value="LPS_assembly_LptE"/>
</dbReference>
<dbReference type="Proteomes" id="UP000309618">
    <property type="component" value="Unassembled WGS sequence"/>
</dbReference>
<reference evidence="11 17" key="4">
    <citation type="submission" date="2018-03" db="EMBL/GenBank/DDBJ databases">
        <title>Aeromonas veronii whole genome sequencing and analysis.</title>
        <authorList>
            <person name="Xie H."/>
            <person name="Liu T."/>
            <person name="Wang K."/>
        </authorList>
    </citation>
    <scope>NUCLEOTIDE SEQUENCE [LARGE SCALE GENOMIC DNA]</scope>
    <source>
        <strain evidence="11 17">XH.VA.1</strain>
    </source>
</reference>
<dbReference type="STRING" id="654.AMS64_06225"/>
<keyword evidence="2 6" id="KW-0472">Membrane</keyword>
<dbReference type="PROSITE" id="PS51257">
    <property type="entry name" value="PROKAR_LIPOPROTEIN"/>
    <property type="match status" value="1"/>
</dbReference>
<organism evidence="11 17">
    <name type="scientific">Aeromonas veronii</name>
    <dbReference type="NCBI Taxonomy" id="654"/>
    <lineage>
        <taxon>Bacteria</taxon>
        <taxon>Pseudomonadati</taxon>
        <taxon>Pseudomonadota</taxon>
        <taxon>Gammaproteobacteria</taxon>
        <taxon>Aeromonadales</taxon>
        <taxon>Aeromonadaceae</taxon>
        <taxon>Aeromonas</taxon>
    </lineage>
</organism>
<reference evidence="12 19" key="5">
    <citation type="submission" date="2018-09" db="EMBL/GenBank/DDBJ databases">
        <title>Genome sequencing of Aeromonas veronii MS-17-88.</title>
        <authorList>
            <person name="Tekedar H.C."/>
            <person name="Arick M.A."/>
            <person name="Hsu C.-Y."/>
            <person name="Thrash A."/>
            <person name="Karsi A."/>
            <person name="Lawrence M.L."/>
            <person name="Abdelhamed H."/>
        </authorList>
    </citation>
    <scope>NUCLEOTIDE SEQUENCE [LARGE SCALE GENOMIC DNA]</scope>
    <source>
        <strain evidence="12 19">MS 17-88</strain>
    </source>
</reference>
<dbReference type="EMBL" id="NQMC01000045">
    <property type="protein sequence ID" value="TYD42923.1"/>
    <property type="molecule type" value="Genomic_DNA"/>
</dbReference>
<dbReference type="EMBL" id="AP022038">
    <property type="protein sequence ID" value="BBR40907.1"/>
    <property type="molecule type" value="Genomic_DNA"/>
</dbReference>
<evidence type="ECO:0000313" key="12">
    <source>
        <dbReference type="EMBL" id="RKJ87646.1"/>
    </source>
</evidence>
<dbReference type="Proteomes" id="UP000241986">
    <property type="component" value="Unassembled WGS sequence"/>
</dbReference>
<dbReference type="GO" id="GO:0043165">
    <property type="term" value="P:Gram-negative-bacterium-type cell outer membrane assembly"/>
    <property type="evidence" value="ECO:0007669"/>
    <property type="project" value="UniProtKB-UniRule"/>
</dbReference>
<reference evidence="14" key="7">
    <citation type="journal article" date="2019" name="PLoS ONE">
        <title>Identification and characterization of putative Aeromonas spp. T3SS effectors.</title>
        <authorList>
            <person name="Rangel L.T."/>
            <person name="Marden J."/>
            <person name="Colston S."/>
            <person name="Setubal J.C."/>
            <person name="Graf J."/>
            <person name="Gogarten J.P."/>
        </authorList>
    </citation>
    <scope>NUCLEOTIDE SEQUENCE</scope>
    <source>
        <strain evidence="14">BAQ071013-135</strain>
    </source>
</reference>
<dbReference type="RefSeq" id="WP_005335160.1">
    <property type="nucleotide sequence ID" value="NZ_AP022038.1"/>
</dbReference>
<dbReference type="EMBL" id="RAWX01000003">
    <property type="protein sequence ID" value="RKJ87646.1"/>
    <property type="molecule type" value="Genomic_DNA"/>
</dbReference>
<evidence type="ECO:0000313" key="19">
    <source>
        <dbReference type="Proteomes" id="UP000281725"/>
    </source>
</evidence>
<evidence type="ECO:0000313" key="16">
    <source>
        <dbReference type="Proteomes" id="UP000076809"/>
    </source>
</evidence>
<evidence type="ECO:0000313" key="18">
    <source>
        <dbReference type="Proteomes" id="UP000267614"/>
    </source>
</evidence>
<dbReference type="GO" id="GO:0015920">
    <property type="term" value="P:lipopolysaccharide transport"/>
    <property type="evidence" value="ECO:0007669"/>
    <property type="project" value="TreeGrafter"/>
</dbReference>
<dbReference type="Proteomes" id="UP000281725">
    <property type="component" value="Unassembled WGS sequence"/>
</dbReference>
<evidence type="ECO:0000256" key="4">
    <source>
        <dbReference type="ARBA" id="ARBA00023237"/>
    </source>
</evidence>
<evidence type="ECO:0000313" key="7">
    <source>
        <dbReference type="EMBL" id="ANB54341.1"/>
    </source>
</evidence>
<dbReference type="Gene3D" id="3.30.160.150">
    <property type="entry name" value="Lipoprotein like domain"/>
    <property type="match status" value="1"/>
</dbReference>
<proteinExistence type="inferred from homology"/>
<keyword evidence="5 6" id="KW-0449">Lipoprotein</keyword>
<evidence type="ECO:0000313" key="10">
    <source>
        <dbReference type="EMBL" id="MCR4450621.1"/>
    </source>
</evidence>
<dbReference type="GO" id="GO:1990351">
    <property type="term" value="C:transporter complex"/>
    <property type="evidence" value="ECO:0007669"/>
    <property type="project" value="TreeGrafter"/>
</dbReference>
<comment type="subcellular location">
    <subcellularLocation>
        <location evidence="6">Cell outer membrane</location>
        <topology evidence="6">Lipid-anchor</topology>
    </subcellularLocation>
</comment>
<evidence type="ECO:0000256" key="3">
    <source>
        <dbReference type="ARBA" id="ARBA00023139"/>
    </source>
</evidence>
<dbReference type="Proteomes" id="UP000267614">
    <property type="component" value="Chromosome"/>
</dbReference>
<dbReference type="HAMAP" id="MF_01186">
    <property type="entry name" value="LPS_assembly_LptE"/>
    <property type="match status" value="1"/>
</dbReference>
<evidence type="ECO:0000313" key="17">
    <source>
        <dbReference type="Proteomes" id="UP000241986"/>
    </source>
</evidence>
<reference evidence="14" key="3">
    <citation type="submission" date="2017-10" db="EMBL/GenBank/DDBJ databases">
        <authorList>
            <person name="Colston S.M."/>
            <person name="Graf J."/>
        </authorList>
    </citation>
    <scope>NUCLEOTIDE SEQUENCE</scope>
    <source>
        <strain evidence="14">BAQ071013-135</strain>
    </source>
</reference>
<accession>A0A318DW13</accession>
<comment type="subunit">
    <text evidence="6">Component of the lipopolysaccharide transport and assembly complex. Interacts with LptD.</text>
</comment>
<dbReference type="GeneID" id="60786136"/>
<accession>A0A0T6TTR7</accession>
<dbReference type="Proteomes" id="UP000076809">
    <property type="component" value="Chromosome"/>
</dbReference>
<dbReference type="GO" id="GO:0009279">
    <property type="term" value="C:cell outer membrane"/>
    <property type="evidence" value="ECO:0007669"/>
    <property type="project" value="UniProtKB-SubCell"/>
</dbReference>
<evidence type="ECO:0000313" key="20">
    <source>
        <dbReference type="Proteomes" id="UP000309618"/>
    </source>
</evidence>
<keyword evidence="1 6" id="KW-0732">Signal</keyword>
<reference evidence="8 18" key="6">
    <citation type="submission" date="2018-11" db="EMBL/GenBank/DDBJ databases">
        <title>Complete genome sequence of multidrug-resistant Aeromonas veronii strain MS-18-37.</title>
        <authorList>
            <person name="Abdelhamed H."/>
            <person name="Lawrence M."/>
            <person name="Waldbieser G."/>
        </authorList>
    </citation>
    <scope>NUCLEOTIDE SEQUENCE [LARGE SCALE GENOMIC DNA]</scope>
    <source>
        <strain evidence="8 18">MS-18-37</strain>
    </source>
</reference>
<evidence type="ECO:0000313" key="8">
    <source>
        <dbReference type="EMBL" id="AYV36252.1"/>
    </source>
</evidence>
<reference evidence="10" key="10">
    <citation type="submission" date="2022-08" db="EMBL/GenBank/DDBJ databases">
        <title>A global survey of hypervirulent Aeromonas hydrophila identified this emerging pathogen in farmed fish in the lower Mekong River basin.</title>
        <authorList>
            <person name="Xu T."/>
            <person name="Rasmussen-Ivey C.R."/>
            <person name="Moen F.S."/>
            <person name="Fernandez Bravo A."/>
            <person name="Lamy B."/>
            <person name="Beaz-Hidalgo R."/>
            <person name="Khan C.D."/>
            <person name="Castro Escarpulli G."/>
            <person name="Yasin I.S.M."/>
            <person name="Figueras M.J."/>
            <person name="Azzam Sayuti M."/>
            <person name="Karim M.M."/>
            <person name="Alam K.M."/>
            <person name="Le T.T.T."/>
            <person name="Thao N.H.P."/>
            <person name="Addo S."/>
            <person name="Duodu S."/>
            <person name="Ali S."/>
            <person name="Mey S."/>
            <person name="Somony T."/>
            <person name="Liles M.R."/>
        </authorList>
    </citation>
    <scope>NUCLEOTIDE SEQUENCE</scope>
    <source>
        <strain evidence="10">0.14</strain>
    </source>
</reference>
<evidence type="ECO:0000256" key="2">
    <source>
        <dbReference type="ARBA" id="ARBA00023136"/>
    </source>
</evidence>
<dbReference type="PANTHER" id="PTHR38098">
    <property type="entry name" value="LPS-ASSEMBLY LIPOPROTEIN LPTE"/>
    <property type="match status" value="1"/>
</dbReference>
<dbReference type="AlphaFoldDB" id="A0A0T6TTR7"/>
<dbReference type="GO" id="GO:0001530">
    <property type="term" value="F:lipopolysaccharide binding"/>
    <property type="evidence" value="ECO:0007669"/>
    <property type="project" value="TreeGrafter"/>
</dbReference>
<dbReference type="EMBL" id="CP033604">
    <property type="protein sequence ID" value="AYV36252.1"/>
    <property type="molecule type" value="Genomic_DNA"/>
</dbReference>
<evidence type="ECO:0000313" key="13">
    <source>
        <dbReference type="EMBL" id="THJ46982.1"/>
    </source>
</evidence>
<dbReference type="EMBL" id="SSUX01000002">
    <property type="protein sequence ID" value="THJ46982.1"/>
    <property type="molecule type" value="Genomic_DNA"/>
</dbReference>
<dbReference type="Proteomes" id="UP001204061">
    <property type="component" value="Unassembled WGS sequence"/>
</dbReference>
<reference evidence="9 22" key="9">
    <citation type="submission" date="2019-12" db="EMBL/GenBank/DDBJ databases">
        <title>complete genome sequences of Aeromonas veronii str. WP3-W19-ESBL-03 isolated from wastewater treatment plant effluent.</title>
        <authorList>
            <person name="Sekizuka T."/>
            <person name="Itokawa K."/>
            <person name="Yatsu K."/>
            <person name="Inamine Y."/>
            <person name="Kuroda M."/>
        </authorList>
    </citation>
    <scope>NUCLEOTIDE SEQUENCE [LARGE SCALE GENOMIC DNA]</scope>
    <source>
        <strain evidence="9 22">WP3-W19-ESBL-03</strain>
    </source>
</reference>
<evidence type="ECO:0000313" key="14">
    <source>
        <dbReference type="EMBL" id="TND55044.1"/>
    </source>
</evidence>
<dbReference type="Proteomes" id="UP000323129">
    <property type="component" value="Unassembled WGS sequence"/>
</dbReference>
<evidence type="ECO:0000313" key="21">
    <source>
        <dbReference type="Proteomes" id="UP000323129"/>
    </source>
</evidence>
<evidence type="ECO:0000313" key="11">
    <source>
        <dbReference type="EMBL" id="PTH80505.1"/>
    </source>
</evidence>
<dbReference type="EMBL" id="CP014774">
    <property type="protein sequence ID" value="ANB54341.1"/>
    <property type="molecule type" value="Genomic_DNA"/>
</dbReference>
<dbReference type="Proteomes" id="UP000796104">
    <property type="component" value="Unassembled WGS sequence"/>
</dbReference>
<evidence type="ECO:0000256" key="6">
    <source>
        <dbReference type="HAMAP-Rule" id="MF_01186"/>
    </source>
</evidence>
<protein>
    <recommendedName>
        <fullName evidence="6">LPS-assembly lipoprotein LptE</fullName>
    </recommendedName>
</protein>
<evidence type="ECO:0000256" key="5">
    <source>
        <dbReference type="ARBA" id="ARBA00023288"/>
    </source>
</evidence>
<reference evidence="15 21" key="2">
    <citation type="submission" date="2017-08" db="EMBL/GenBank/DDBJ databases">
        <title>Aeromonas veronii bv sobria strain NS22 whole genome sequencing.</title>
        <authorList>
            <person name="Katharios P."/>
            <person name="Ha V.Q."/>
            <person name="Smyrli M."/>
        </authorList>
    </citation>
    <scope>NUCLEOTIDE SEQUENCE [LARGE SCALE GENOMIC DNA]</scope>
    <source>
        <strain evidence="15 21">NS22</strain>
    </source>
</reference>
<name>A0A0T6TTR7_AERVE</name>
<dbReference type="EMBL" id="PDXJ01000008">
    <property type="protein sequence ID" value="TND55044.1"/>
    <property type="molecule type" value="Genomic_DNA"/>
</dbReference>
<comment type="function">
    <text evidence="6">Together with LptD, is involved in the assembly of lipopolysaccharide (LPS) at the surface of the outer membrane. Required for the proper assembly of LptD. Binds LPS and may serve as the LPS recognition site at the outer membrane.</text>
</comment>
<evidence type="ECO:0000313" key="9">
    <source>
        <dbReference type="EMBL" id="BBR40907.1"/>
    </source>
</evidence>
<evidence type="ECO:0000256" key="1">
    <source>
        <dbReference type="ARBA" id="ARBA00022729"/>
    </source>
</evidence>
<dbReference type="Pfam" id="PF04390">
    <property type="entry name" value="LptE"/>
    <property type="match status" value="1"/>
</dbReference>
<evidence type="ECO:0000313" key="22">
    <source>
        <dbReference type="Proteomes" id="UP000515442"/>
    </source>
</evidence>
<dbReference type="OMA" id="ACGFHFQ"/>
<keyword evidence="21" id="KW-1185">Reference proteome</keyword>
<comment type="similarity">
    <text evidence="6">Belongs to the LptE lipoprotein family.</text>
</comment>
<evidence type="ECO:0000313" key="15">
    <source>
        <dbReference type="EMBL" id="TYD42923.1"/>
    </source>
</evidence>
<dbReference type="Proteomes" id="UP000515442">
    <property type="component" value="Chromosome"/>
</dbReference>
<sequence>MGTIFTRWMAIVLAGLLLQGCGFHMRGNGIPSELMTMKVVGDNKSDFYRMVTTRLKASGVTLADKEGIPVLTLGGVGSTSQVASVNALGTDTEYVLGFGTQFTISVPGKPTQVFPINFNRSFLNKPDAALASSREQEQLNREMQEQAANQVIRQLSQVSF</sequence>
<gene>
    <name evidence="6 10" type="primary">lptE</name>
    <name evidence="9" type="synonym">rlpB</name>
    <name evidence="14" type="ORF">CF123_07245</name>
    <name evidence="15" type="ORF">CJF24_15115</name>
    <name evidence="12" type="ORF">D6R50_15470</name>
    <name evidence="11" type="ORF">DAA48_12755</name>
    <name evidence="13" type="ORF">E8Q35_03470</name>
    <name evidence="8" type="ORF">EFI48_05170</name>
    <name evidence="10" type="ORF">NS965_19755</name>
    <name evidence="7" type="ORF">WM43_17610</name>
    <name evidence="9" type="ORF">WP3W19E03_34320</name>
</gene>
<dbReference type="GeneID" id="60844963"/>
<dbReference type="PANTHER" id="PTHR38098:SF1">
    <property type="entry name" value="LPS-ASSEMBLY LIPOPROTEIN LPTE"/>
    <property type="match status" value="1"/>
</dbReference>